<dbReference type="InterPro" id="IPR008978">
    <property type="entry name" value="HSP20-like_chaperone"/>
</dbReference>
<protein>
    <submittedName>
        <fullName evidence="5">Heat shock protein 30</fullName>
    </submittedName>
</protein>
<evidence type="ECO:0000259" key="4">
    <source>
        <dbReference type="PROSITE" id="PS01031"/>
    </source>
</evidence>
<gene>
    <name evidence="5" type="ORF">MAM1_0032c02451</name>
</gene>
<dbReference type="Gene3D" id="2.60.40.790">
    <property type="match status" value="1"/>
</dbReference>
<accession>A0A0C9M2K2</accession>
<dbReference type="AlphaFoldDB" id="A0A0C9M2K2"/>
<feature type="domain" description="SHSP" evidence="4">
    <location>
        <begin position="54"/>
        <end position="225"/>
    </location>
</feature>
<dbReference type="PANTHER" id="PTHR11527">
    <property type="entry name" value="HEAT-SHOCK PROTEIN 20 FAMILY MEMBER"/>
    <property type="match status" value="1"/>
</dbReference>
<proteinExistence type="inferred from homology"/>
<dbReference type="SUPFAM" id="SSF49764">
    <property type="entry name" value="HSP20-like chaperones"/>
    <property type="match status" value="1"/>
</dbReference>
<evidence type="ECO:0000256" key="2">
    <source>
        <dbReference type="PROSITE-ProRule" id="PRU00285"/>
    </source>
</evidence>
<evidence type="ECO:0000256" key="3">
    <source>
        <dbReference type="SAM" id="MobiDB-lite"/>
    </source>
</evidence>
<reference evidence="5" key="1">
    <citation type="submission" date="2014-09" db="EMBL/GenBank/DDBJ databases">
        <title>Draft genome sequence of an oleaginous Mucoromycotina fungus Mucor ambiguus NBRC6742.</title>
        <authorList>
            <person name="Takeda I."/>
            <person name="Yamane N."/>
            <person name="Morita T."/>
            <person name="Tamano K."/>
            <person name="Machida M."/>
            <person name="Baker S."/>
            <person name="Koike H."/>
        </authorList>
    </citation>
    <scope>NUCLEOTIDE SEQUENCE</scope>
    <source>
        <strain evidence="5">NBRC 6742</strain>
    </source>
</reference>
<dbReference type="OrthoDB" id="2280901at2759"/>
<dbReference type="InterPro" id="IPR031107">
    <property type="entry name" value="Small_HSP"/>
</dbReference>
<evidence type="ECO:0000256" key="1">
    <source>
        <dbReference type="ARBA" id="ARBA00023016"/>
    </source>
</evidence>
<organism evidence="5">
    <name type="scientific">Mucor ambiguus</name>
    <dbReference type="NCBI Taxonomy" id="91626"/>
    <lineage>
        <taxon>Eukaryota</taxon>
        <taxon>Fungi</taxon>
        <taxon>Fungi incertae sedis</taxon>
        <taxon>Mucoromycota</taxon>
        <taxon>Mucoromycotina</taxon>
        <taxon>Mucoromycetes</taxon>
        <taxon>Mucorales</taxon>
        <taxon>Mucorineae</taxon>
        <taxon>Mucoraceae</taxon>
        <taxon>Mucor</taxon>
    </lineage>
</organism>
<dbReference type="PROSITE" id="PS01031">
    <property type="entry name" value="SHSP"/>
    <property type="match status" value="1"/>
</dbReference>
<sequence>MSNPTQRLFADAQRLLLDAQRLFSDASSASNMFTRSAMNAGTSISQAMGNIGTPREFSGFPATNILETPEIYELQSEIPGVDKDNINIEVPDSHTLTIIGRVQEDGGSTKKEDKMEEDSISPVAAETHTDSTQPQDVQSPSIESSATANVPPSASPKAVQISKKPAWWTNERVLGSFGSFRRSFFFLDPITADGATATLKSGVVKIVLHKVKDLKSDVKPIQLED</sequence>
<keyword evidence="1 5" id="KW-0346">Stress response</keyword>
<dbReference type="STRING" id="91626.A0A0C9M2K2"/>
<dbReference type="InterPro" id="IPR002068">
    <property type="entry name" value="A-crystallin/Hsp20_dom"/>
</dbReference>
<feature type="compositionally biased region" description="Basic and acidic residues" evidence="3">
    <location>
        <begin position="102"/>
        <end position="114"/>
    </location>
</feature>
<feature type="compositionally biased region" description="Polar residues" evidence="3">
    <location>
        <begin position="130"/>
        <end position="152"/>
    </location>
</feature>
<name>A0A0C9M2K2_9FUNG</name>
<evidence type="ECO:0000313" key="6">
    <source>
        <dbReference type="Proteomes" id="UP000053815"/>
    </source>
</evidence>
<comment type="similarity">
    <text evidence="2">Belongs to the small heat shock protein (HSP20) family.</text>
</comment>
<dbReference type="Proteomes" id="UP000053815">
    <property type="component" value="Unassembled WGS sequence"/>
</dbReference>
<evidence type="ECO:0000313" key="5">
    <source>
        <dbReference type="EMBL" id="GAN03001.1"/>
    </source>
</evidence>
<keyword evidence="6" id="KW-1185">Reference proteome</keyword>
<feature type="region of interest" description="Disordered" evidence="3">
    <location>
        <begin position="97"/>
        <end position="157"/>
    </location>
</feature>
<dbReference type="EMBL" id="DF836321">
    <property type="protein sequence ID" value="GAN03001.1"/>
    <property type="molecule type" value="Genomic_DNA"/>
</dbReference>